<dbReference type="CDD" id="cd00408">
    <property type="entry name" value="DHDPS-like"/>
    <property type="match status" value="1"/>
</dbReference>
<keyword evidence="2 3" id="KW-0456">Lyase</keyword>
<evidence type="ECO:0000313" key="4">
    <source>
        <dbReference type="EMBL" id="GJD52567.1"/>
    </source>
</evidence>
<organism evidence="4 5">
    <name type="scientific">Methylobacterium crusticola</name>
    <dbReference type="NCBI Taxonomy" id="1697972"/>
    <lineage>
        <taxon>Bacteria</taxon>
        <taxon>Pseudomonadati</taxon>
        <taxon>Pseudomonadota</taxon>
        <taxon>Alphaproteobacteria</taxon>
        <taxon>Hyphomicrobiales</taxon>
        <taxon>Methylobacteriaceae</taxon>
        <taxon>Methylobacterium</taxon>
    </lineage>
</organism>
<evidence type="ECO:0000256" key="2">
    <source>
        <dbReference type="ARBA" id="ARBA00023239"/>
    </source>
</evidence>
<proteinExistence type="inferred from homology"/>
<keyword evidence="5" id="KW-1185">Reference proteome</keyword>
<dbReference type="RefSeq" id="WP_128564085.1">
    <property type="nucleotide sequence ID" value="NZ_BPQH01000020.1"/>
</dbReference>
<dbReference type="PIRSF" id="PIRSF001365">
    <property type="entry name" value="DHDPS"/>
    <property type="match status" value="1"/>
</dbReference>
<dbReference type="PANTHER" id="PTHR12128:SF66">
    <property type="entry name" value="4-HYDROXY-2-OXOGLUTARATE ALDOLASE, MITOCHONDRIAL"/>
    <property type="match status" value="1"/>
</dbReference>
<evidence type="ECO:0000256" key="1">
    <source>
        <dbReference type="ARBA" id="ARBA00007592"/>
    </source>
</evidence>
<evidence type="ECO:0000313" key="5">
    <source>
        <dbReference type="Proteomes" id="UP001055167"/>
    </source>
</evidence>
<dbReference type="PRINTS" id="PR00146">
    <property type="entry name" value="DHPICSNTHASE"/>
</dbReference>
<evidence type="ECO:0000256" key="3">
    <source>
        <dbReference type="PIRNR" id="PIRNR001365"/>
    </source>
</evidence>
<dbReference type="SMART" id="SM01130">
    <property type="entry name" value="DHDPS"/>
    <property type="match status" value="1"/>
</dbReference>
<dbReference type="InterPro" id="IPR013785">
    <property type="entry name" value="Aldolase_TIM"/>
</dbReference>
<name>A0ABQ4R746_9HYPH</name>
<dbReference type="Gene3D" id="3.20.20.70">
    <property type="entry name" value="Aldolase class I"/>
    <property type="match status" value="1"/>
</dbReference>
<accession>A0ABQ4R746</accession>
<protein>
    <submittedName>
        <fullName evidence="4">4-hydroxy-tetrahydrodipicolinate synthase</fullName>
    </submittedName>
</protein>
<comment type="caution">
    <text evidence="4">The sequence shown here is derived from an EMBL/GenBank/DDBJ whole genome shotgun (WGS) entry which is preliminary data.</text>
</comment>
<dbReference type="InterPro" id="IPR002220">
    <property type="entry name" value="DapA-like"/>
</dbReference>
<gene>
    <name evidence="4" type="primary">dapA_2</name>
    <name evidence="4" type="ORF">OPKNFCMD_5333</name>
</gene>
<dbReference type="EMBL" id="BPQH01000020">
    <property type="protein sequence ID" value="GJD52567.1"/>
    <property type="molecule type" value="Genomic_DNA"/>
</dbReference>
<sequence length="297" mass="30542">MTRLTGLSAFPITPCDPAGEVDVAALRVLLARLLAAGVDSIGLLGSTGSYPYLSRAERRRALEAALDLAAGRVPVLVGVGALRTDEAVRLARDARDAGAAAGLLAPVSYTPLNDDEVFAHFAAVARESGLPLCIYDNPGTTHFAFGPALVGRLARLPGVVAVKSPAPGPGAVASHLAALRAAVPEGFAVGCSVDGNALDALLAGADAWYSVAAGLFPEPCAAIVRAARSGDAAIARRLDAGLRPLWDLFGTFTSLRVVYAAANHLGLCRAAPPRPVLPLPEPARQRVADTIDRLGLR</sequence>
<dbReference type="Proteomes" id="UP001055167">
    <property type="component" value="Unassembled WGS sequence"/>
</dbReference>
<dbReference type="PANTHER" id="PTHR12128">
    <property type="entry name" value="DIHYDRODIPICOLINATE SYNTHASE"/>
    <property type="match status" value="1"/>
</dbReference>
<dbReference type="Pfam" id="PF00701">
    <property type="entry name" value="DHDPS"/>
    <property type="match status" value="1"/>
</dbReference>
<reference evidence="4" key="2">
    <citation type="submission" date="2021-08" db="EMBL/GenBank/DDBJ databases">
        <authorList>
            <person name="Tani A."/>
            <person name="Ola A."/>
            <person name="Ogura Y."/>
            <person name="Katsura K."/>
            <person name="Hayashi T."/>
        </authorList>
    </citation>
    <scope>NUCLEOTIDE SEQUENCE</scope>
    <source>
        <strain evidence="4">KCTC 52305</strain>
    </source>
</reference>
<comment type="similarity">
    <text evidence="1 3">Belongs to the DapA family.</text>
</comment>
<reference evidence="4" key="1">
    <citation type="journal article" date="2021" name="Front. Microbiol.">
        <title>Comprehensive Comparative Genomics and Phenotyping of Methylobacterium Species.</title>
        <authorList>
            <person name="Alessa O."/>
            <person name="Ogura Y."/>
            <person name="Fujitani Y."/>
            <person name="Takami H."/>
            <person name="Hayashi T."/>
            <person name="Sahin N."/>
            <person name="Tani A."/>
        </authorList>
    </citation>
    <scope>NUCLEOTIDE SEQUENCE</scope>
    <source>
        <strain evidence="4">KCTC 52305</strain>
    </source>
</reference>
<dbReference type="SUPFAM" id="SSF51569">
    <property type="entry name" value="Aldolase"/>
    <property type="match status" value="1"/>
</dbReference>